<dbReference type="PRINTS" id="PR00821">
    <property type="entry name" value="TAGLIPASE"/>
</dbReference>
<dbReference type="GO" id="GO:0016298">
    <property type="term" value="F:lipase activity"/>
    <property type="evidence" value="ECO:0007669"/>
    <property type="project" value="InterPro"/>
</dbReference>
<dbReference type="GO" id="GO:0017171">
    <property type="term" value="F:serine hydrolase activity"/>
    <property type="evidence" value="ECO:0007669"/>
    <property type="project" value="TreeGrafter"/>
</dbReference>
<dbReference type="Gene3D" id="3.40.50.1820">
    <property type="entry name" value="alpha/beta hydrolase"/>
    <property type="match status" value="3"/>
</dbReference>
<dbReference type="InParanoid" id="A0A7R8V3S7"/>
<organism evidence="6 7">
    <name type="scientific">Hermetia illucens</name>
    <name type="common">Black soldier fly</name>
    <dbReference type="NCBI Taxonomy" id="343691"/>
    <lineage>
        <taxon>Eukaryota</taxon>
        <taxon>Metazoa</taxon>
        <taxon>Ecdysozoa</taxon>
        <taxon>Arthropoda</taxon>
        <taxon>Hexapoda</taxon>
        <taxon>Insecta</taxon>
        <taxon>Pterygota</taxon>
        <taxon>Neoptera</taxon>
        <taxon>Endopterygota</taxon>
        <taxon>Diptera</taxon>
        <taxon>Brachycera</taxon>
        <taxon>Stratiomyomorpha</taxon>
        <taxon>Stratiomyidae</taxon>
        <taxon>Hermetiinae</taxon>
        <taxon>Hermetia</taxon>
    </lineage>
</organism>
<feature type="domain" description="Lipase" evidence="5">
    <location>
        <begin position="32"/>
        <end position="246"/>
    </location>
</feature>
<keyword evidence="3" id="KW-0964">Secreted</keyword>
<dbReference type="InterPro" id="IPR000734">
    <property type="entry name" value="TAG_lipase"/>
</dbReference>
<feature type="domain" description="Lipase" evidence="5">
    <location>
        <begin position="586"/>
        <end position="724"/>
    </location>
</feature>
<dbReference type="Pfam" id="PF00151">
    <property type="entry name" value="Lipase"/>
    <property type="match status" value="3"/>
</dbReference>
<accession>A0A7R8V3S7</accession>
<feature type="domain" description="Lipase" evidence="5">
    <location>
        <begin position="302"/>
        <end position="498"/>
    </location>
</feature>
<dbReference type="InterPro" id="IPR013818">
    <property type="entry name" value="Lipase"/>
</dbReference>
<evidence type="ECO:0000256" key="3">
    <source>
        <dbReference type="ARBA" id="ARBA00022525"/>
    </source>
</evidence>
<protein>
    <recommendedName>
        <fullName evidence="5">Lipase domain-containing protein</fullName>
    </recommendedName>
</protein>
<dbReference type="OrthoDB" id="199913at2759"/>
<name>A0A7R8V3S7_HERIL</name>
<dbReference type="Proteomes" id="UP000594454">
    <property type="component" value="Chromosome 6"/>
</dbReference>
<evidence type="ECO:0000256" key="1">
    <source>
        <dbReference type="ARBA" id="ARBA00004613"/>
    </source>
</evidence>
<gene>
    <name evidence="6" type="ORF">HERILL_LOCUS14694</name>
</gene>
<dbReference type="InterPro" id="IPR029058">
    <property type="entry name" value="AB_hydrolase_fold"/>
</dbReference>
<evidence type="ECO:0000256" key="4">
    <source>
        <dbReference type="RuleBase" id="RU004262"/>
    </source>
</evidence>
<comment type="subcellular location">
    <subcellularLocation>
        <location evidence="1">Secreted</location>
    </subcellularLocation>
</comment>
<evidence type="ECO:0000256" key="2">
    <source>
        <dbReference type="ARBA" id="ARBA00010701"/>
    </source>
</evidence>
<dbReference type="PANTHER" id="PTHR11610">
    <property type="entry name" value="LIPASE"/>
    <property type="match status" value="1"/>
</dbReference>
<reference evidence="6 7" key="1">
    <citation type="submission" date="2020-11" db="EMBL/GenBank/DDBJ databases">
        <authorList>
            <person name="Wallbank WR R."/>
            <person name="Pardo Diaz C."/>
            <person name="Kozak K."/>
            <person name="Martin S."/>
            <person name="Jiggins C."/>
            <person name="Moest M."/>
            <person name="Warren A I."/>
            <person name="Generalovic N T."/>
            <person name="Byers J.R.P. K."/>
            <person name="Montejo-Kovacevich G."/>
            <person name="Yen C E."/>
        </authorList>
    </citation>
    <scope>NUCLEOTIDE SEQUENCE [LARGE SCALE GENOMIC DNA]</scope>
</reference>
<proteinExistence type="inferred from homology"/>
<dbReference type="AlphaFoldDB" id="A0A7R8V3S7"/>
<keyword evidence="7" id="KW-1185">Reference proteome</keyword>
<dbReference type="EMBL" id="LR899014">
    <property type="protein sequence ID" value="CAD7092326.1"/>
    <property type="molecule type" value="Genomic_DNA"/>
</dbReference>
<evidence type="ECO:0000313" key="7">
    <source>
        <dbReference type="Proteomes" id="UP000594454"/>
    </source>
</evidence>
<dbReference type="GO" id="GO:0016042">
    <property type="term" value="P:lipid catabolic process"/>
    <property type="evidence" value="ECO:0007669"/>
    <property type="project" value="TreeGrafter"/>
</dbReference>
<evidence type="ECO:0000259" key="5">
    <source>
        <dbReference type="Pfam" id="PF00151"/>
    </source>
</evidence>
<sequence length="770" mass="84208">MDSQFANLTNAFPIGCAVFGFLDAWTYSTTANSKTFFYVYVPSGLITPYVLTNQNASKIKSYTKFNGSLPVKLLVHGYWRNATYGDELRDRYLACGKYNVIDVRWSVGVDTNIWLIAQTNAYFAGHALAQFLTTLQNEAGVQMNKVAIISHGLGCTVASIAGEQIGNLSTIVALDASWNFISGYIKRDSAQYVQAIHTETLLWGTVWTVGHADFYVNGGDYQPGCGWFGTRCSHIYSVQLFIESLPKSPFSGCRRDSNGDCGYVMGGDPLQVYSGVFDVSTREGCAVFGFLDAWTYPFYADSKTYFYIYMPSCPAAPYILTNQNASKIKSFPELDLSIPMKVLIHGYWRNFTSGNHLREKYLMCKKYNVVAVHWAAGANTDIYWLAQINSYFAGQALARFLTILQNEGVQMNKVGITAHGLACSVASVAAKQIGNLSTIVAIDASSNLIAGTVNPDSAQYVQAIHTETLFWGTIRTVGHADFYINGGEYQPGCSIFRPSCSHEYSGILFIASLPKSPYSGCRRGSNGDCGYVLGGDPLQVYSGVFDVSTRKGYSANNATIWNLYNLLVLVPGYWCNATNSKILRNKYLESGKYNVVIVDWTAGTDSWVPPLVQINVKVAGKVLPEFLATLQSIAGLQVDKVSIISHGYGCTVAGIAGNILGNLSTIEALDPSWNLISGSVSASSATYVQVIHTGSFYYGTYWRVGTADFYVNGGYLQPQCSIFNPKCNHDYAIYLFLNSVYDSPYSGCKVGSNGDCGYIMGGDPEVLYGD</sequence>
<dbReference type="SUPFAM" id="SSF53474">
    <property type="entry name" value="alpha/beta-Hydrolases"/>
    <property type="match status" value="3"/>
</dbReference>
<dbReference type="PANTHER" id="PTHR11610:SF173">
    <property type="entry name" value="LIPASE DOMAIN-CONTAINING PROTEIN-RELATED"/>
    <property type="match status" value="1"/>
</dbReference>
<evidence type="ECO:0000313" key="6">
    <source>
        <dbReference type="EMBL" id="CAD7092326.1"/>
    </source>
</evidence>
<comment type="similarity">
    <text evidence="2 4">Belongs to the AB hydrolase superfamily. Lipase family.</text>
</comment>
<dbReference type="GO" id="GO:0005615">
    <property type="term" value="C:extracellular space"/>
    <property type="evidence" value="ECO:0007669"/>
    <property type="project" value="TreeGrafter"/>
</dbReference>